<evidence type="ECO:0000256" key="8">
    <source>
        <dbReference type="PIRSR" id="PIRSR000699-2"/>
    </source>
</evidence>
<dbReference type="GO" id="GO:0016740">
    <property type="term" value="F:transferase activity"/>
    <property type="evidence" value="ECO:0007669"/>
    <property type="project" value="UniProtKB-KW"/>
</dbReference>
<evidence type="ECO:0000313" key="11">
    <source>
        <dbReference type="EMBL" id="TWL27482.1"/>
    </source>
</evidence>
<proteinExistence type="predicted"/>
<dbReference type="FunFam" id="1.20.58.80:FF:000001">
    <property type="entry name" value="PTS system, lactose-specific IIa component"/>
    <property type="match status" value="1"/>
</dbReference>
<dbReference type="AlphaFoldDB" id="A0A415J972"/>
<evidence type="ECO:0000256" key="6">
    <source>
        <dbReference type="ARBA" id="ARBA00022683"/>
    </source>
</evidence>
<dbReference type="PANTHER" id="PTHR34382">
    <property type="entry name" value="PTS SYSTEM N,N'-DIACETYLCHITOBIOSE-SPECIFIC EIIA COMPONENT"/>
    <property type="match status" value="1"/>
</dbReference>
<feature type="active site" description="Tele-phosphohistidine intermediate" evidence="7">
    <location>
        <position position="77"/>
    </location>
</feature>
<dbReference type="Gene3D" id="1.20.58.80">
    <property type="entry name" value="Phosphotransferase system, lactose/cellobiose-type IIA subunit"/>
    <property type="match status" value="1"/>
</dbReference>
<dbReference type="InterPro" id="IPR036542">
    <property type="entry name" value="PTS_IIA_lac/cel_sf"/>
</dbReference>
<feature type="modified residue" description="Phosphohistidine; by HPr" evidence="9">
    <location>
        <position position="77"/>
    </location>
</feature>
<dbReference type="SUPFAM" id="SSF46973">
    <property type="entry name" value="Enzyme IIa from lactose specific PTS, IIa-lac"/>
    <property type="match status" value="1"/>
</dbReference>
<evidence type="ECO:0000313" key="12">
    <source>
        <dbReference type="Proteomes" id="UP000435910"/>
    </source>
</evidence>
<sequence>MSEELERTIFQIILHGGNGRSFCMEAIAEAKKGDFAAAKEKIRAADEELIRAHHFQTALIQNEAKGAKTEPSLLMIHAQDHLMNAMTMKDLAAEIVELYEKMNIHGGVN</sequence>
<dbReference type="GO" id="GO:0009401">
    <property type="term" value="P:phosphoenolpyruvate-dependent sugar phosphotransferase system"/>
    <property type="evidence" value="ECO:0007669"/>
    <property type="project" value="UniProtKB-KW"/>
</dbReference>
<keyword evidence="5 11" id="KW-0808">Transferase</keyword>
<gene>
    <name evidence="11" type="ORF">CHCC16736_2803</name>
    <name evidence="10" type="ORF">I6G80_04780</name>
</gene>
<name>A0A415J972_BACLI</name>
<comment type="subcellular location">
    <subcellularLocation>
        <location evidence="1">Cytoplasm</location>
    </subcellularLocation>
</comment>
<dbReference type="PANTHER" id="PTHR34382:SF7">
    <property type="entry name" value="PTS SYSTEM N,N'-DIACETYLCHITOBIOSE-SPECIFIC EIIA COMPONENT"/>
    <property type="match status" value="1"/>
</dbReference>
<evidence type="ECO:0000313" key="10">
    <source>
        <dbReference type="EMBL" id="QPR73584.1"/>
    </source>
</evidence>
<keyword evidence="3" id="KW-0963">Cytoplasm</keyword>
<feature type="binding site" evidence="8">
    <location>
        <position position="80"/>
    </location>
    <ligand>
        <name>Mg(2+)</name>
        <dbReference type="ChEBI" id="CHEBI:18420"/>
        <note>ligand shared between all trimeric partners</note>
    </ligand>
</feature>
<keyword evidence="6" id="KW-0598">Phosphotransferase system</keyword>
<dbReference type="PIRSF" id="PIRSF000699">
    <property type="entry name" value="PTS_IILac_III"/>
    <property type="match status" value="1"/>
</dbReference>
<comment type="cofactor">
    <cofactor evidence="8">
        <name>Mg(2+)</name>
        <dbReference type="ChEBI" id="CHEBI:18420"/>
    </cofactor>
    <text evidence="8">Binds 1 Mg(2+) ion per trimer.</text>
</comment>
<dbReference type="EMBL" id="CP065647">
    <property type="protein sequence ID" value="QPR73584.1"/>
    <property type="molecule type" value="Genomic_DNA"/>
</dbReference>
<dbReference type="RefSeq" id="WP_003186294.1">
    <property type="nucleotide sequence ID" value="NZ_BEXU01000002.1"/>
</dbReference>
<reference evidence="11 12" key="1">
    <citation type="submission" date="2019-06" db="EMBL/GenBank/DDBJ databases">
        <title>Genome sequence analysis of &gt;100 Bacillus licheniformis strains suggests intrinsic resistance to this species.</title>
        <authorList>
            <person name="Wels M."/>
            <person name="Siezen R.J."/>
            <person name="Johansen E."/>
            <person name="Stuer-Lauridsen B."/>
            <person name="Bjerre K."/>
            <person name="Nielsen B.K.K."/>
        </authorList>
    </citation>
    <scope>NUCLEOTIDE SEQUENCE [LARGE SCALE GENOMIC DNA]</scope>
    <source>
        <strain evidence="11 12">BAC-16736</strain>
    </source>
</reference>
<accession>A0A415J972</accession>
<evidence type="ECO:0000313" key="13">
    <source>
        <dbReference type="Proteomes" id="UP000595038"/>
    </source>
</evidence>
<dbReference type="PROSITE" id="PS51095">
    <property type="entry name" value="PTS_EIIA_TYPE_3"/>
    <property type="match status" value="1"/>
</dbReference>
<keyword evidence="8" id="KW-0479">Metal-binding</keyword>
<keyword evidence="8" id="KW-0460">Magnesium</keyword>
<dbReference type="GO" id="GO:0005737">
    <property type="term" value="C:cytoplasm"/>
    <property type="evidence" value="ECO:0007669"/>
    <property type="project" value="UniProtKB-SubCell"/>
</dbReference>
<dbReference type="EMBL" id="NILC01000023">
    <property type="protein sequence ID" value="TWL27482.1"/>
    <property type="molecule type" value="Genomic_DNA"/>
</dbReference>
<dbReference type="Pfam" id="PF02255">
    <property type="entry name" value="PTS_IIA"/>
    <property type="match status" value="1"/>
</dbReference>
<keyword evidence="4" id="KW-0762">Sugar transport</keyword>
<protein>
    <submittedName>
        <fullName evidence="11">Lichenan-specific phosphotransferase enzyme IIA component</fullName>
    </submittedName>
    <submittedName>
        <fullName evidence="10">PTS lactose/cellobiose transporter subunit IIA</fullName>
    </submittedName>
</protein>
<dbReference type="InterPro" id="IPR003188">
    <property type="entry name" value="PTS_IIA_lac/cel"/>
</dbReference>
<evidence type="ECO:0000256" key="9">
    <source>
        <dbReference type="PROSITE-ProRule" id="PRU00418"/>
    </source>
</evidence>
<keyword evidence="2" id="KW-0813">Transport</keyword>
<evidence type="ECO:0000256" key="2">
    <source>
        <dbReference type="ARBA" id="ARBA00022448"/>
    </source>
</evidence>
<evidence type="ECO:0000256" key="3">
    <source>
        <dbReference type="ARBA" id="ARBA00022490"/>
    </source>
</evidence>
<dbReference type="Proteomes" id="UP000435910">
    <property type="component" value="Unassembled WGS sequence"/>
</dbReference>
<evidence type="ECO:0000256" key="7">
    <source>
        <dbReference type="PIRSR" id="PIRSR000699-1"/>
    </source>
</evidence>
<reference evidence="10 13" key="2">
    <citation type="submission" date="2020-12" db="EMBL/GenBank/DDBJ databases">
        <title>FDA dAtabase for Regulatory Grade micrObial Sequences (FDA-ARGOS): Supporting development and validation of Infectious Disease Dx tests.</title>
        <authorList>
            <person name="Nelson B."/>
            <person name="Plummer A."/>
            <person name="Tallon L."/>
            <person name="Sadzewicz L."/>
            <person name="Zhao X."/>
            <person name="Boylan J."/>
            <person name="Ott S."/>
            <person name="Bowen H."/>
            <person name="Vavikolanu K."/>
            <person name="Mehta A."/>
            <person name="Aluvathingal J."/>
            <person name="Nadendla S."/>
            <person name="Myers T."/>
            <person name="Yan Y."/>
            <person name="Sichtig H."/>
        </authorList>
    </citation>
    <scope>NUCLEOTIDE SEQUENCE [LARGE SCALE GENOMIC DNA]</scope>
    <source>
        <strain evidence="10 13">FDAARGOS_923</strain>
    </source>
</reference>
<evidence type="ECO:0000256" key="4">
    <source>
        <dbReference type="ARBA" id="ARBA00022597"/>
    </source>
</evidence>
<organism evidence="11 12">
    <name type="scientific">Bacillus licheniformis</name>
    <dbReference type="NCBI Taxonomy" id="1402"/>
    <lineage>
        <taxon>Bacteria</taxon>
        <taxon>Bacillati</taxon>
        <taxon>Bacillota</taxon>
        <taxon>Bacilli</taxon>
        <taxon>Bacillales</taxon>
        <taxon>Bacillaceae</taxon>
        <taxon>Bacillus</taxon>
    </lineage>
</organism>
<dbReference type="GO" id="GO:0046872">
    <property type="term" value="F:metal ion binding"/>
    <property type="evidence" value="ECO:0007669"/>
    <property type="project" value="UniProtKB-KW"/>
</dbReference>
<dbReference type="Proteomes" id="UP000595038">
    <property type="component" value="Chromosome"/>
</dbReference>
<evidence type="ECO:0000256" key="1">
    <source>
        <dbReference type="ARBA" id="ARBA00004496"/>
    </source>
</evidence>
<dbReference type="CDD" id="cd00215">
    <property type="entry name" value="PTS_IIA_lac"/>
    <property type="match status" value="1"/>
</dbReference>
<evidence type="ECO:0000256" key="5">
    <source>
        <dbReference type="ARBA" id="ARBA00022679"/>
    </source>
</evidence>